<evidence type="ECO:0000256" key="6">
    <source>
        <dbReference type="ARBA" id="ARBA00022840"/>
    </source>
</evidence>
<gene>
    <name evidence="10" type="ORF">S03H2_33039</name>
</gene>
<evidence type="ECO:0000313" key="10">
    <source>
        <dbReference type="EMBL" id="GAH60247.1"/>
    </source>
</evidence>
<dbReference type="InterPro" id="IPR003439">
    <property type="entry name" value="ABC_transporter-like_ATP-bd"/>
</dbReference>
<dbReference type="AlphaFoldDB" id="X1GST8"/>
<evidence type="ECO:0000259" key="9">
    <source>
        <dbReference type="SMART" id="SM00382"/>
    </source>
</evidence>
<comment type="caution">
    <text evidence="10">The sequence shown here is derived from an EMBL/GenBank/DDBJ whole genome shotgun (WGS) entry which is preliminary data.</text>
</comment>
<dbReference type="PANTHER" id="PTHR43297:SF14">
    <property type="entry name" value="ATPASE AAA-TYPE CORE DOMAIN-CONTAINING PROTEIN"/>
    <property type="match status" value="1"/>
</dbReference>
<keyword evidence="3" id="KW-1003">Cell membrane</keyword>
<dbReference type="PANTHER" id="PTHR43297">
    <property type="entry name" value="OLIGOPEPTIDE TRANSPORT ATP-BINDING PROTEIN APPD"/>
    <property type="match status" value="1"/>
</dbReference>
<sequence length="163" mass="17965">MEKTILSVKNLKTYFFTKRGIVKAVDGIDFDLLKSECLCLVGESGCGKTVTALSILGLIDTPPGRIVDGEIYYDDINLLKCPREQVRHIRGKEIAMIFQDAQSALNPVFTIGDQIAEQIKLHLGANNREAKARTVSLLEEVGIPSPEEAADYYPHQLSGGMKQ</sequence>
<keyword evidence="2" id="KW-0813">Transport</keyword>
<name>X1GST8_9ZZZZ</name>
<evidence type="ECO:0000256" key="4">
    <source>
        <dbReference type="ARBA" id="ARBA00022519"/>
    </source>
</evidence>
<dbReference type="GO" id="GO:0005524">
    <property type="term" value="F:ATP binding"/>
    <property type="evidence" value="ECO:0007669"/>
    <property type="project" value="UniProtKB-KW"/>
</dbReference>
<evidence type="ECO:0000256" key="7">
    <source>
        <dbReference type="ARBA" id="ARBA00022967"/>
    </source>
</evidence>
<accession>X1GST8</accession>
<proteinExistence type="predicted"/>
<protein>
    <recommendedName>
        <fullName evidence="9">AAA+ ATPase domain-containing protein</fullName>
    </recommendedName>
</protein>
<evidence type="ECO:0000256" key="3">
    <source>
        <dbReference type="ARBA" id="ARBA00022475"/>
    </source>
</evidence>
<evidence type="ECO:0000256" key="8">
    <source>
        <dbReference type="ARBA" id="ARBA00023136"/>
    </source>
</evidence>
<keyword evidence="4" id="KW-0997">Cell inner membrane</keyword>
<evidence type="ECO:0000256" key="5">
    <source>
        <dbReference type="ARBA" id="ARBA00022741"/>
    </source>
</evidence>
<keyword evidence="6" id="KW-0067">ATP-binding</keyword>
<keyword evidence="5" id="KW-0547">Nucleotide-binding</keyword>
<evidence type="ECO:0000256" key="1">
    <source>
        <dbReference type="ARBA" id="ARBA00004202"/>
    </source>
</evidence>
<dbReference type="GO" id="GO:0016887">
    <property type="term" value="F:ATP hydrolysis activity"/>
    <property type="evidence" value="ECO:0007669"/>
    <property type="project" value="InterPro"/>
</dbReference>
<comment type="subcellular location">
    <subcellularLocation>
        <location evidence="1">Cell membrane</location>
        <topology evidence="1">Peripheral membrane protein</topology>
    </subcellularLocation>
</comment>
<dbReference type="EMBL" id="BARU01020099">
    <property type="protein sequence ID" value="GAH60247.1"/>
    <property type="molecule type" value="Genomic_DNA"/>
</dbReference>
<dbReference type="Pfam" id="PF00005">
    <property type="entry name" value="ABC_tran"/>
    <property type="match status" value="1"/>
</dbReference>
<reference evidence="10" key="1">
    <citation type="journal article" date="2014" name="Front. Microbiol.">
        <title>High frequency of phylogenetically diverse reductive dehalogenase-homologous genes in deep subseafloor sedimentary metagenomes.</title>
        <authorList>
            <person name="Kawai M."/>
            <person name="Futagami T."/>
            <person name="Toyoda A."/>
            <person name="Takaki Y."/>
            <person name="Nishi S."/>
            <person name="Hori S."/>
            <person name="Arai W."/>
            <person name="Tsubouchi T."/>
            <person name="Morono Y."/>
            <person name="Uchiyama I."/>
            <person name="Ito T."/>
            <person name="Fujiyama A."/>
            <person name="Inagaki F."/>
            <person name="Takami H."/>
        </authorList>
    </citation>
    <scope>NUCLEOTIDE SEQUENCE</scope>
    <source>
        <strain evidence="10">Expedition CK06-06</strain>
    </source>
</reference>
<keyword evidence="7" id="KW-1278">Translocase</keyword>
<feature type="non-terminal residue" evidence="10">
    <location>
        <position position="163"/>
    </location>
</feature>
<dbReference type="SUPFAM" id="SSF52540">
    <property type="entry name" value="P-loop containing nucleoside triphosphate hydrolases"/>
    <property type="match status" value="1"/>
</dbReference>
<dbReference type="InterPro" id="IPR003593">
    <property type="entry name" value="AAA+_ATPase"/>
</dbReference>
<evidence type="ECO:0000256" key="2">
    <source>
        <dbReference type="ARBA" id="ARBA00022448"/>
    </source>
</evidence>
<dbReference type="SMART" id="SM00382">
    <property type="entry name" value="AAA"/>
    <property type="match status" value="1"/>
</dbReference>
<feature type="domain" description="AAA+ ATPase" evidence="9">
    <location>
        <begin position="34"/>
        <end position="147"/>
    </location>
</feature>
<dbReference type="Gene3D" id="3.40.50.300">
    <property type="entry name" value="P-loop containing nucleotide triphosphate hydrolases"/>
    <property type="match status" value="1"/>
</dbReference>
<dbReference type="InterPro" id="IPR027417">
    <property type="entry name" value="P-loop_NTPase"/>
</dbReference>
<keyword evidence="8" id="KW-0472">Membrane</keyword>
<dbReference type="GO" id="GO:0005886">
    <property type="term" value="C:plasma membrane"/>
    <property type="evidence" value="ECO:0007669"/>
    <property type="project" value="UniProtKB-SubCell"/>
</dbReference>
<dbReference type="InterPro" id="IPR050388">
    <property type="entry name" value="ABC_Ni/Peptide_Import"/>
</dbReference>
<organism evidence="10">
    <name type="scientific">marine sediment metagenome</name>
    <dbReference type="NCBI Taxonomy" id="412755"/>
    <lineage>
        <taxon>unclassified sequences</taxon>
        <taxon>metagenomes</taxon>
        <taxon>ecological metagenomes</taxon>
    </lineage>
</organism>